<dbReference type="InterPro" id="IPR011990">
    <property type="entry name" value="TPR-like_helical_dom_sf"/>
</dbReference>
<keyword evidence="3" id="KW-1185">Reference proteome</keyword>
<evidence type="ECO:0000313" key="3">
    <source>
        <dbReference type="Proteomes" id="UP000366872"/>
    </source>
</evidence>
<protein>
    <submittedName>
        <fullName evidence="2">Uncharacterized protein</fullName>
    </submittedName>
</protein>
<feature type="region of interest" description="Disordered" evidence="1">
    <location>
        <begin position="1501"/>
        <end position="1557"/>
    </location>
</feature>
<sequence>MNKDWLAFLSLWSGSRLNTATMAAFVKTFTNTLPSIQARAIRVITLLCIPASLLCAVLAVGCSSTTSSTPDHGQASEPIRTRLLLLKIQKALETNDVKQAWLLHEQWEAEEGPSADTCLLKAQLLSRMRADVAVQEETRKALLLFPESDKRAELLLLKAEAHTVVMEYPAAWHAYWIAMNLKSGGNLDSSSQQEAWRTLALTLAPHAEYHAAAIAELTASNEIVKKGEGLTPEELTERIRIATEHGADAVALHAAAMLLSMTEGVDNTIRAQTQQAATESLKRADELAGKASLAWREGRFPAAADLTRQALSIQPELPAALAVQWKAVSRQGDLASSIKALRQFWRTDATDLYIPEDQASDQAIAAGDWPLLFSLAEQALIIAPLRTDALDQRCMAAWAMGLDHYVKWPEPHPQIDSSLEGILSRSIDLWNMRWNVRYSNAIKSDHAKNRFEYWHENAWREKKNTEGEVGFSFVLTYQTPKGNEKEISLCLKPIFEKMHGSKRELYQRYREWLFNNDEASLKHLLETEGEEGLAALLAGQANILKDKELERKLLHRGLEDSSTSLPMRLFVYRSISTQATPRGLPPARSTTPILIQDLKDYDARALPGQRVALGMPEDQRETLKSGRYAPQTLPSSACVRLVNTIKGRKVSLNAGTQRPRLLELTDFEFTVFQQKNKTSEYSEQVWLVNDCKVNGYSLDVDTLFIANHSEGRLHDRIQVSGSGKLVMRGKGVSAENGLFIKDNGQAFFEDIHLNRIQLDGPDCRVNARQVAVYDIESTLFAINGASISSSGFIPLSMRSGIKTATQGDAPPPSFHANSPREPVSSKTASLPLERIPTLYYQGEAGTRFLLSDGSFVTATDRVNLRPGQIIEGQTTGTKLTSHTDFGDFPNLLRVKGPSGQATVVRNLEIDASGSPIPSGKQAAAIEVENAVLILDHVQQADNEKVRQAGSTGALAYLHVKHGGKVLIKNSTIHGKIVAEPGCEVFLSNVAGTQIVFEGGGRLFVDPANPVNDPVQVIGTFTNYFGPSGKVAFVEPKPDPDELARSRRTNSTLDDITDIDWPYFNTHAPKEPRTTKTVEVPVKEVAYRYAAGTLVRLSAGEHHSIYPSKNIKVTPGVVIQGNKEATEPKTTFDIIADPNKGYWGGIGVFGPSYKVAMISDVVLNLKQEDTHTWARGKGREVSAAIEVNDAYAILRNIRQINENGNKQAAQEGDLVFLHVKNGGKVLLENNLIHGKVIADPGCEVYLSKDNGAHFTFEGGGRIIVDPLFPPHQRVVVSGKGSLYAGPEKLVRYIGGAGDSAEKKRERNAAWAIASSTLESSWSRAKTTDERIAAVKTFSDAVFAAHKKSDLLDTDVDPYLLNALLPKFQSNREEAPYLYYASENRITSSYLMSHLEEMPHGWLIKNRFRAYRIAEVLSNNDTDKIAIYKRLAMLHPKSAGFEAFAQAIRNGKNPQIALSIGEAAELAERKASQAAAAARAEAEERRRADEAWNASLQYREPTRAGWQGGWSGSASAGGSGNSSWNDYKNNAEAQRKAAQAQQRERDMKNKIFKDKSFYQ</sequence>
<feature type="compositionally biased region" description="Basic and acidic residues" evidence="1">
    <location>
        <begin position="1540"/>
        <end position="1557"/>
    </location>
</feature>
<dbReference type="Gene3D" id="1.25.40.10">
    <property type="entry name" value="Tetratricopeptide repeat domain"/>
    <property type="match status" value="1"/>
</dbReference>
<organism evidence="2 3">
    <name type="scientific">Pontiella desulfatans</name>
    <dbReference type="NCBI Taxonomy" id="2750659"/>
    <lineage>
        <taxon>Bacteria</taxon>
        <taxon>Pseudomonadati</taxon>
        <taxon>Kiritimatiellota</taxon>
        <taxon>Kiritimatiellia</taxon>
        <taxon>Kiritimatiellales</taxon>
        <taxon>Pontiellaceae</taxon>
        <taxon>Pontiella</taxon>
    </lineage>
</organism>
<evidence type="ECO:0000256" key="1">
    <source>
        <dbReference type="SAM" id="MobiDB-lite"/>
    </source>
</evidence>
<proteinExistence type="predicted"/>
<name>A0A6C2U5I2_PONDE</name>
<feature type="compositionally biased region" description="Low complexity" evidence="1">
    <location>
        <begin position="1519"/>
        <end position="1539"/>
    </location>
</feature>
<evidence type="ECO:0000313" key="2">
    <source>
        <dbReference type="EMBL" id="VGO15165.1"/>
    </source>
</evidence>
<gene>
    <name evidence="2" type="ORF">PDESU_03747</name>
</gene>
<reference evidence="2 3" key="1">
    <citation type="submission" date="2019-04" db="EMBL/GenBank/DDBJ databases">
        <authorList>
            <person name="Van Vliet M D."/>
        </authorList>
    </citation>
    <scope>NUCLEOTIDE SEQUENCE [LARGE SCALE GENOMIC DNA]</scope>
    <source>
        <strain evidence="2 3">F1</strain>
    </source>
</reference>
<feature type="region of interest" description="Disordered" evidence="1">
    <location>
        <begin position="803"/>
        <end position="827"/>
    </location>
</feature>
<dbReference type="SUPFAM" id="SSF48452">
    <property type="entry name" value="TPR-like"/>
    <property type="match status" value="1"/>
</dbReference>
<dbReference type="Proteomes" id="UP000366872">
    <property type="component" value="Unassembled WGS sequence"/>
</dbReference>
<dbReference type="EMBL" id="CAAHFG010000002">
    <property type="protein sequence ID" value="VGO15165.1"/>
    <property type="molecule type" value="Genomic_DNA"/>
</dbReference>
<feature type="compositionally biased region" description="Gly residues" evidence="1">
    <location>
        <begin position="1504"/>
        <end position="1518"/>
    </location>
</feature>
<accession>A0A6C2U5I2</accession>